<keyword evidence="5 7" id="KW-1133">Transmembrane helix</keyword>
<dbReference type="PROSITE" id="PS50928">
    <property type="entry name" value="ABC_TM1"/>
    <property type="match status" value="1"/>
</dbReference>
<feature type="compositionally biased region" description="Basic residues" evidence="8">
    <location>
        <begin position="20"/>
        <end position="30"/>
    </location>
</feature>
<keyword evidence="2 7" id="KW-0813">Transport</keyword>
<feature type="transmembrane region" description="Helical" evidence="7">
    <location>
        <begin position="136"/>
        <end position="161"/>
    </location>
</feature>
<feature type="transmembrane region" description="Helical" evidence="7">
    <location>
        <begin position="45"/>
        <end position="65"/>
    </location>
</feature>
<dbReference type="RefSeq" id="WP_253667955.1">
    <property type="nucleotide sequence ID" value="NZ_JAMTCP010000002.1"/>
</dbReference>
<comment type="caution">
    <text evidence="10">The sequence shown here is derived from an EMBL/GenBank/DDBJ whole genome shotgun (WGS) entry which is preliminary data.</text>
</comment>
<evidence type="ECO:0000256" key="8">
    <source>
        <dbReference type="SAM" id="MobiDB-lite"/>
    </source>
</evidence>
<dbReference type="SUPFAM" id="SSF161098">
    <property type="entry name" value="MetI-like"/>
    <property type="match status" value="1"/>
</dbReference>
<proteinExistence type="inferred from homology"/>
<dbReference type="InterPro" id="IPR000515">
    <property type="entry name" value="MetI-like"/>
</dbReference>
<feature type="transmembrane region" description="Helical" evidence="7">
    <location>
        <begin position="221"/>
        <end position="239"/>
    </location>
</feature>
<feature type="transmembrane region" description="Helical" evidence="7">
    <location>
        <begin position="322"/>
        <end position="341"/>
    </location>
</feature>
<evidence type="ECO:0000313" key="11">
    <source>
        <dbReference type="Proteomes" id="UP001205311"/>
    </source>
</evidence>
<dbReference type="Pfam" id="PF19300">
    <property type="entry name" value="BPD_transp_1_N"/>
    <property type="match status" value="1"/>
</dbReference>
<feature type="compositionally biased region" description="Low complexity" evidence="8">
    <location>
        <begin position="9"/>
        <end position="19"/>
    </location>
</feature>
<gene>
    <name evidence="10" type="ORF">LX15_000686</name>
</gene>
<evidence type="ECO:0000256" key="1">
    <source>
        <dbReference type="ARBA" id="ARBA00004651"/>
    </source>
</evidence>
<dbReference type="InterPro" id="IPR045621">
    <property type="entry name" value="BPD_transp_1_N"/>
</dbReference>
<keyword evidence="4 7" id="KW-0812">Transmembrane</keyword>
<evidence type="ECO:0000313" key="10">
    <source>
        <dbReference type="EMBL" id="MCP2257003.1"/>
    </source>
</evidence>
<protein>
    <submittedName>
        <fullName evidence="10">Peptide/nickel transport system permease protein</fullName>
    </submittedName>
</protein>
<comment type="subcellular location">
    <subcellularLocation>
        <location evidence="1 7">Cell membrane</location>
        <topology evidence="1 7">Multi-pass membrane protein</topology>
    </subcellularLocation>
</comment>
<keyword evidence="6 7" id="KW-0472">Membrane</keyword>
<evidence type="ECO:0000259" key="9">
    <source>
        <dbReference type="PROSITE" id="PS50928"/>
    </source>
</evidence>
<dbReference type="EMBL" id="JAMTCP010000002">
    <property type="protein sequence ID" value="MCP2257003.1"/>
    <property type="molecule type" value="Genomic_DNA"/>
</dbReference>
<evidence type="ECO:0000256" key="2">
    <source>
        <dbReference type="ARBA" id="ARBA00022448"/>
    </source>
</evidence>
<name>A0ABT1HNB9_STRSD</name>
<dbReference type="PANTHER" id="PTHR43163:SF9">
    <property type="entry name" value="ABC TRANSPORTER PERMEASE PROTEIN"/>
    <property type="match status" value="1"/>
</dbReference>
<dbReference type="Proteomes" id="UP001205311">
    <property type="component" value="Unassembled WGS sequence"/>
</dbReference>
<keyword evidence="11" id="KW-1185">Reference proteome</keyword>
<dbReference type="InterPro" id="IPR035906">
    <property type="entry name" value="MetI-like_sf"/>
</dbReference>
<keyword evidence="3" id="KW-1003">Cell membrane</keyword>
<organism evidence="10 11">
    <name type="scientific">Streptoalloteichus tenebrarius (strain ATCC 17920 / DSM 40477 / JCM 4838 / CBS 697.72 / NBRC 16177 / NCIMB 11028 / NRRL B-12390 / A12253. 1 / ISP 5477)</name>
    <name type="common">Streptomyces tenebrarius</name>
    <dbReference type="NCBI Taxonomy" id="1933"/>
    <lineage>
        <taxon>Bacteria</taxon>
        <taxon>Bacillati</taxon>
        <taxon>Actinomycetota</taxon>
        <taxon>Actinomycetes</taxon>
        <taxon>Pseudonocardiales</taxon>
        <taxon>Pseudonocardiaceae</taxon>
        <taxon>Streptoalloteichus</taxon>
    </lineage>
</organism>
<feature type="region of interest" description="Disordered" evidence="8">
    <location>
        <begin position="1"/>
        <end position="30"/>
    </location>
</feature>
<dbReference type="PANTHER" id="PTHR43163">
    <property type="entry name" value="DIPEPTIDE TRANSPORT SYSTEM PERMEASE PROTEIN DPPB-RELATED"/>
    <property type="match status" value="1"/>
</dbReference>
<evidence type="ECO:0000256" key="6">
    <source>
        <dbReference type="ARBA" id="ARBA00023136"/>
    </source>
</evidence>
<feature type="transmembrane region" description="Helical" evidence="7">
    <location>
        <begin position="181"/>
        <end position="201"/>
    </location>
</feature>
<evidence type="ECO:0000256" key="5">
    <source>
        <dbReference type="ARBA" id="ARBA00022989"/>
    </source>
</evidence>
<evidence type="ECO:0000256" key="4">
    <source>
        <dbReference type="ARBA" id="ARBA00022692"/>
    </source>
</evidence>
<feature type="domain" description="ABC transmembrane type-1" evidence="9">
    <location>
        <begin position="134"/>
        <end position="341"/>
    </location>
</feature>
<evidence type="ECO:0000256" key="3">
    <source>
        <dbReference type="ARBA" id="ARBA00022475"/>
    </source>
</evidence>
<dbReference type="Pfam" id="PF00528">
    <property type="entry name" value="BPD_transp_1"/>
    <property type="match status" value="1"/>
</dbReference>
<reference evidence="10 11" key="1">
    <citation type="submission" date="2022-06" db="EMBL/GenBank/DDBJ databases">
        <title>Genomic Encyclopedia of Archaeal and Bacterial Type Strains, Phase II (KMG-II): from individual species to whole genera.</title>
        <authorList>
            <person name="Goeker M."/>
        </authorList>
    </citation>
    <scope>NUCLEOTIDE SEQUENCE [LARGE SCALE GENOMIC DNA]</scope>
    <source>
        <strain evidence="10 11">DSM 40477</strain>
    </source>
</reference>
<sequence length="356" mass="36580">MGAQAMTEGATGRATPAAARGRRGPSRAAGRSRARAVAALVGRRLLFAVPVLVLVSGAVFALGALSPFDPVKQYYGVQIFNASREDVERVRAELGVDDPVIVQFGRWAGGLLTGDPGNSRSFRQPVADVVGERLPWTLLLVGVALVVAVLLALLLGVAAAWRQGGWLDRVVTAVGHALEGVPPFVLALGAIAVFALGLGWLPVAGLSDAGAEASAGQVARHLVLPALVLGISQSPWLVLHVRQSLLAALAEDHVTGARARGLAERVVVLRHALPTALLPFVALVGARVPELVTGAVLVEEVFSWPGVASAVVKAALAVDFPLLAALTLLATVAVLLGSLLADVASALLDPRVATDG</sequence>
<dbReference type="Gene3D" id="1.10.3720.10">
    <property type="entry name" value="MetI-like"/>
    <property type="match status" value="1"/>
</dbReference>
<accession>A0ABT1HNB9</accession>
<evidence type="ECO:0000256" key="7">
    <source>
        <dbReference type="RuleBase" id="RU363032"/>
    </source>
</evidence>
<dbReference type="CDD" id="cd06261">
    <property type="entry name" value="TM_PBP2"/>
    <property type="match status" value="1"/>
</dbReference>
<comment type="similarity">
    <text evidence="7">Belongs to the binding-protein-dependent transport system permease family.</text>
</comment>